<keyword evidence="2" id="KW-1133">Transmembrane helix</keyword>
<comment type="caution">
    <text evidence="3">The sequence shown here is derived from an EMBL/GenBank/DDBJ whole genome shotgun (WGS) entry which is preliminary data.</text>
</comment>
<keyword evidence="4" id="KW-1185">Reference proteome</keyword>
<evidence type="ECO:0000256" key="2">
    <source>
        <dbReference type="SAM" id="Phobius"/>
    </source>
</evidence>
<evidence type="ECO:0000256" key="1">
    <source>
        <dbReference type="SAM" id="MobiDB-lite"/>
    </source>
</evidence>
<protein>
    <submittedName>
        <fullName evidence="3">Uncharacterized protein</fullName>
    </submittedName>
</protein>
<proteinExistence type="predicted"/>
<feature type="transmembrane region" description="Helical" evidence="2">
    <location>
        <begin position="88"/>
        <end position="108"/>
    </location>
</feature>
<dbReference type="AlphaFoldDB" id="A0AAD2FXV0"/>
<keyword evidence="2" id="KW-0472">Membrane</keyword>
<evidence type="ECO:0000313" key="3">
    <source>
        <dbReference type="EMBL" id="CAJ1955938.1"/>
    </source>
</evidence>
<organism evidence="3 4">
    <name type="scientific">Cylindrotheca closterium</name>
    <dbReference type="NCBI Taxonomy" id="2856"/>
    <lineage>
        <taxon>Eukaryota</taxon>
        <taxon>Sar</taxon>
        <taxon>Stramenopiles</taxon>
        <taxon>Ochrophyta</taxon>
        <taxon>Bacillariophyta</taxon>
        <taxon>Bacillariophyceae</taxon>
        <taxon>Bacillariophycidae</taxon>
        <taxon>Bacillariales</taxon>
        <taxon>Bacillariaceae</taxon>
        <taxon>Cylindrotheca</taxon>
    </lineage>
</organism>
<feature type="compositionally biased region" description="Low complexity" evidence="1">
    <location>
        <begin position="121"/>
        <end position="132"/>
    </location>
</feature>
<feature type="region of interest" description="Disordered" evidence="1">
    <location>
        <begin position="1"/>
        <end position="37"/>
    </location>
</feature>
<feature type="compositionally biased region" description="Low complexity" evidence="1">
    <location>
        <begin position="7"/>
        <end position="20"/>
    </location>
</feature>
<dbReference type="Proteomes" id="UP001295423">
    <property type="component" value="Unassembled WGS sequence"/>
</dbReference>
<dbReference type="EMBL" id="CAKOGP040001903">
    <property type="protein sequence ID" value="CAJ1955938.1"/>
    <property type="molecule type" value="Genomic_DNA"/>
</dbReference>
<name>A0AAD2FXV0_9STRA</name>
<reference evidence="3" key="1">
    <citation type="submission" date="2023-08" db="EMBL/GenBank/DDBJ databases">
        <authorList>
            <person name="Audoor S."/>
            <person name="Bilcke G."/>
        </authorList>
    </citation>
    <scope>NUCLEOTIDE SEQUENCE</scope>
</reference>
<keyword evidence="2" id="KW-0812">Transmembrane</keyword>
<gene>
    <name evidence="3" type="ORF">CYCCA115_LOCUS15993</name>
</gene>
<feature type="region of interest" description="Disordered" evidence="1">
    <location>
        <begin position="116"/>
        <end position="136"/>
    </location>
</feature>
<evidence type="ECO:0000313" key="4">
    <source>
        <dbReference type="Proteomes" id="UP001295423"/>
    </source>
</evidence>
<sequence>MNIQYFELESSPSSSSLQDELLADDHESSSSSSSSSSMMSFLEQHHHNTAQFPSSSSSWYYAIWKSPVGNNNSTDGSRSSDRKRALTLMTRNVSLIVSAMMVVLVLLMNSSRSPRTLLKNAPPQQEQQLAPAINSSTDTDDFFFGVEDTDDPRYCVLNHKHGKQQKLDFGYMPYATEIDRHHCEQYNSNLRWSQDLRCYSLKSRWCFATLEDGFSIEELEFHHHGCQMKFYETEDGTLYQYDGTRMPDSYSRQAHCATATTATTSTTSTTSEPAESKLWYSIQPKTGCGQVPLRFCRDDGSVHWDLLRMHRHITGNNAMSSFQYNCREFQLIDLMDEGSEDVSQVEQLCQEQVQGCANRLYRGCDGNGKISQELINNDDEECLQFDELDSGLAGHQTDQGVDLICLSPSSSP</sequence>
<accession>A0AAD2FXV0</accession>